<dbReference type="KEGG" id="pry:Prubr_17570"/>
<dbReference type="PANTHER" id="PTHR28629:SF4">
    <property type="entry name" value="TRIOKINASE_FMN CYCLASE"/>
    <property type="match status" value="1"/>
</dbReference>
<dbReference type="SMART" id="SM01120">
    <property type="entry name" value="Dak2"/>
    <property type="match status" value="1"/>
</dbReference>
<dbReference type="InterPro" id="IPR004007">
    <property type="entry name" value="DhaL_dom"/>
</dbReference>
<dbReference type="RefSeq" id="WP_212823506.1">
    <property type="nucleotide sequence ID" value="NZ_AP023359.1"/>
</dbReference>
<gene>
    <name evidence="4" type="ORF">Prubr_17570</name>
</gene>
<dbReference type="SUPFAM" id="SSF101473">
    <property type="entry name" value="DhaL-like"/>
    <property type="match status" value="1"/>
</dbReference>
<dbReference type="GO" id="GO:0005829">
    <property type="term" value="C:cytosol"/>
    <property type="evidence" value="ECO:0007669"/>
    <property type="project" value="TreeGrafter"/>
</dbReference>
<keyword evidence="1" id="KW-0808">Transferase</keyword>
<evidence type="ECO:0000256" key="2">
    <source>
        <dbReference type="ARBA" id="ARBA00022777"/>
    </source>
</evidence>
<name>A0A810MU44_9ACTN</name>
<proteinExistence type="predicted"/>
<keyword evidence="5" id="KW-1185">Reference proteome</keyword>
<dbReference type="Pfam" id="PF02734">
    <property type="entry name" value="Dak2"/>
    <property type="match status" value="1"/>
</dbReference>
<evidence type="ECO:0000256" key="1">
    <source>
        <dbReference type="ARBA" id="ARBA00022679"/>
    </source>
</evidence>
<evidence type="ECO:0000313" key="4">
    <source>
        <dbReference type="EMBL" id="BCJ64736.1"/>
    </source>
</evidence>
<dbReference type="AlphaFoldDB" id="A0A810MU44"/>
<dbReference type="Gene3D" id="1.25.40.340">
    <property type="match status" value="1"/>
</dbReference>
<accession>A0A810MU44</accession>
<organism evidence="4 5">
    <name type="scientific">Polymorphospora rubra</name>
    <dbReference type="NCBI Taxonomy" id="338584"/>
    <lineage>
        <taxon>Bacteria</taxon>
        <taxon>Bacillati</taxon>
        <taxon>Actinomycetota</taxon>
        <taxon>Actinomycetes</taxon>
        <taxon>Micromonosporales</taxon>
        <taxon>Micromonosporaceae</taxon>
        <taxon>Polymorphospora</taxon>
    </lineage>
</organism>
<dbReference type="GO" id="GO:0004371">
    <property type="term" value="F:glycerone kinase activity"/>
    <property type="evidence" value="ECO:0007669"/>
    <property type="project" value="InterPro"/>
</dbReference>
<protein>
    <recommendedName>
        <fullName evidence="3">DhaL domain-containing protein</fullName>
    </recommendedName>
</protein>
<keyword evidence="2" id="KW-0418">Kinase</keyword>
<dbReference type="GO" id="GO:0019563">
    <property type="term" value="P:glycerol catabolic process"/>
    <property type="evidence" value="ECO:0007669"/>
    <property type="project" value="TreeGrafter"/>
</dbReference>
<evidence type="ECO:0000259" key="3">
    <source>
        <dbReference type="PROSITE" id="PS51480"/>
    </source>
</evidence>
<reference evidence="4" key="1">
    <citation type="submission" date="2020-08" db="EMBL/GenBank/DDBJ databases">
        <title>Whole genome shotgun sequence of Polymorphospora rubra NBRC 101157.</title>
        <authorList>
            <person name="Komaki H."/>
            <person name="Tamura T."/>
        </authorList>
    </citation>
    <scope>NUCLEOTIDE SEQUENCE</scope>
    <source>
        <strain evidence="4">NBRC 101157</strain>
    </source>
</reference>
<dbReference type="FunFam" id="1.25.40.340:FF:000002">
    <property type="entry name" value="Dihydroxyacetone kinase, L subunit"/>
    <property type="match status" value="1"/>
</dbReference>
<dbReference type="EMBL" id="AP023359">
    <property type="protein sequence ID" value="BCJ64736.1"/>
    <property type="molecule type" value="Genomic_DNA"/>
</dbReference>
<dbReference type="InterPro" id="IPR050861">
    <property type="entry name" value="Dihydroxyacetone_Kinase"/>
</dbReference>
<dbReference type="PROSITE" id="PS51480">
    <property type="entry name" value="DHAL"/>
    <property type="match status" value="1"/>
</dbReference>
<dbReference type="PANTHER" id="PTHR28629">
    <property type="entry name" value="TRIOKINASE/FMN CYCLASE"/>
    <property type="match status" value="1"/>
</dbReference>
<dbReference type="InterPro" id="IPR036117">
    <property type="entry name" value="DhaL_dom_sf"/>
</dbReference>
<dbReference type="Proteomes" id="UP000680866">
    <property type="component" value="Chromosome"/>
</dbReference>
<feature type="domain" description="DhaL" evidence="3">
    <location>
        <begin position="1"/>
        <end position="189"/>
    </location>
</feature>
<evidence type="ECO:0000313" key="5">
    <source>
        <dbReference type="Proteomes" id="UP000680866"/>
    </source>
</evidence>
<sequence>MLMKTYLDAAEAAHAELTRIDQVAGDGDFGDNLRDGLRGVVSRLPADADLATEFDVAATWFLDEVGGTSGPLIGLLLREIAAELAEPGDEDTALVAGLTGGLAAVQRVGEAQVGDRTMVDCLAPTVDGLRAATGPVDWTATAAAALTHARATADLRARMGRASYVGERVLGTPDAGAMGIALLFWALAVHRDPAARDGLTDPAHLDG</sequence>